<proteinExistence type="predicted"/>
<dbReference type="RefSeq" id="WP_146563775.1">
    <property type="nucleotide sequence ID" value="NZ_SIHJ01000001.1"/>
</dbReference>
<protein>
    <recommendedName>
        <fullName evidence="5">Lumazine-binding domain protein</fullName>
    </recommendedName>
</protein>
<evidence type="ECO:0000313" key="3">
    <source>
        <dbReference type="EMBL" id="TWT36677.1"/>
    </source>
</evidence>
<reference evidence="3 4" key="1">
    <citation type="submission" date="2019-02" db="EMBL/GenBank/DDBJ databases">
        <title>Deep-cultivation of Planctomycetes and their phenomic and genomic characterization uncovers novel biology.</title>
        <authorList>
            <person name="Wiegand S."/>
            <person name="Jogler M."/>
            <person name="Boedeker C."/>
            <person name="Pinto D."/>
            <person name="Vollmers J."/>
            <person name="Rivas-Marin E."/>
            <person name="Kohn T."/>
            <person name="Peeters S.H."/>
            <person name="Heuer A."/>
            <person name="Rast P."/>
            <person name="Oberbeckmann S."/>
            <person name="Bunk B."/>
            <person name="Jeske O."/>
            <person name="Meyerdierks A."/>
            <person name="Storesund J.E."/>
            <person name="Kallscheuer N."/>
            <person name="Luecker S."/>
            <person name="Lage O.M."/>
            <person name="Pohl T."/>
            <person name="Merkel B.J."/>
            <person name="Hornburger P."/>
            <person name="Mueller R.-W."/>
            <person name="Bruemmer F."/>
            <person name="Labrenz M."/>
            <person name="Spormann A.M."/>
            <person name="Op Den Camp H."/>
            <person name="Overmann J."/>
            <person name="Amann R."/>
            <person name="Jetten M.S.M."/>
            <person name="Mascher T."/>
            <person name="Medema M.H."/>
            <person name="Devos D.P."/>
            <person name="Kaster A.-K."/>
            <person name="Ovreas L."/>
            <person name="Rohde M."/>
            <person name="Galperin M.Y."/>
            <person name="Jogler C."/>
        </authorList>
    </citation>
    <scope>NUCLEOTIDE SEQUENCE [LARGE SCALE GENOMIC DNA]</scope>
    <source>
        <strain evidence="3 4">KOR34</strain>
    </source>
</reference>
<feature type="signal peptide" evidence="2">
    <location>
        <begin position="1"/>
        <end position="21"/>
    </location>
</feature>
<keyword evidence="2" id="KW-0732">Signal</keyword>
<keyword evidence="4" id="KW-1185">Reference proteome</keyword>
<name>A0A5C5VFD1_9BACT</name>
<feature type="compositionally biased region" description="Low complexity" evidence="1">
    <location>
        <begin position="166"/>
        <end position="178"/>
    </location>
</feature>
<dbReference type="OrthoDB" id="292759at2"/>
<evidence type="ECO:0000256" key="1">
    <source>
        <dbReference type="SAM" id="MobiDB-lite"/>
    </source>
</evidence>
<dbReference type="EMBL" id="SIHJ01000001">
    <property type="protein sequence ID" value="TWT36677.1"/>
    <property type="molecule type" value="Genomic_DNA"/>
</dbReference>
<dbReference type="Proteomes" id="UP000316714">
    <property type="component" value="Unassembled WGS sequence"/>
</dbReference>
<gene>
    <name evidence="3" type="ORF">KOR34_16170</name>
</gene>
<evidence type="ECO:0000256" key="2">
    <source>
        <dbReference type="SAM" id="SignalP"/>
    </source>
</evidence>
<accession>A0A5C5VFD1</accession>
<dbReference type="AlphaFoldDB" id="A0A5C5VFD1"/>
<dbReference type="PROSITE" id="PS51257">
    <property type="entry name" value="PROKAR_LIPOPROTEIN"/>
    <property type="match status" value="1"/>
</dbReference>
<feature type="region of interest" description="Disordered" evidence="1">
    <location>
        <begin position="164"/>
        <end position="211"/>
    </location>
</feature>
<feature type="region of interest" description="Disordered" evidence="1">
    <location>
        <begin position="24"/>
        <end position="46"/>
    </location>
</feature>
<feature type="chain" id="PRO_5022708969" description="Lumazine-binding domain protein" evidence="2">
    <location>
        <begin position="22"/>
        <end position="211"/>
    </location>
</feature>
<evidence type="ECO:0000313" key="4">
    <source>
        <dbReference type="Proteomes" id="UP000316714"/>
    </source>
</evidence>
<sequence precursor="true">MSIRTFSVASVCLILSVGCSGGDSSPAPQASGAPSGASAPAAPGGGAKADSPIAKAAYEFMDAVFANDIARATQRLTPQAIQNLQAQDQRFEWGADAAKLKIGEVKVDASGEAAVQCFVSQQANAGEGVSELLCVLRQVEGEWLVYGVAWQGGENEQPQIVNFEEQTAPATPAQPRPQAGDRYVDSPAPQIPPAQGGVPRTATDPGGYRVQ</sequence>
<comment type="caution">
    <text evidence="3">The sequence shown here is derived from an EMBL/GenBank/DDBJ whole genome shotgun (WGS) entry which is preliminary data.</text>
</comment>
<organism evidence="3 4">
    <name type="scientific">Posidoniimonas corsicana</name>
    <dbReference type="NCBI Taxonomy" id="1938618"/>
    <lineage>
        <taxon>Bacteria</taxon>
        <taxon>Pseudomonadati</taxon>
        <taxon>Planctomycetota</taxon>
        <taxon>Planctomycetia</taxon>
        <taxon>Pirellulales</taxon>
        <taxon>Lacipirellulaceae</taxon>
        <taxon>Posidoniimonas</taxon>
    </lineage>
</organism>
<evidence type="ECO:0008006" key="5">
    <source>
        <dbReference type="Google" id="ProtNLM"/>
    </source>
</evidence>